<dbReference type="GO" id="GO:0005975">
    <property type="term" value="P:carbohydrate metabolic process"/>
    <property type="evidence" value="ECO:0007669"/>
    <property type="project" value="InterPro"/>
</dbReference>
<dbReference type="InterPro" id="IPR032477">
    <property type="entry name" value="Glyco_hydro_64"/>
</dbReference>
<feature type="compositionally biased region" description="Pro residues" evidence="1">
    <location>
        <begin position="156"/>
        <end position="170"/>
    </location>
</feature>
<name>A0A4Q7ZGU2_9ACTN</name>
<dbReference type="Gene3D" id="2.60.110.10">
    <property type="entry name" value="Thaumatin"/>
    <property type="match status" value="1"/>
</dbReference>
<evidence type="ECO:0000259" key="3">
    <source>
        <dbReference type="PROSITE" id="PS51173"/>
    </source>
</evidence>
<dbReference type="PROSITE" id="PS51173">
    <property type="entry name" value="CBM2"/>
    <property type="match status" value="1"/>
</dbReference>
<dbReference type="InterPro" id="IPR001919">
    <property type="entry name" value="CBD2"/>
</dbReference>
<dbReference type="EMBL" id="SHKY01000001">
    <property type="protein sequence ID" value="RZU49269.1"/>
    <property type="molecule type" value="Genomic_DNA"/>
</dbReference>
<feature type="chain" id="PRO_5020598152" evidence="2">
    <location>
        <begin position="30"/>
        <end position="546"/>
    </location>
</feature>
<feature type="compositionally biased region" description="Low complexity" evidence="1">
    <location>
        <begin position="134"/>
        <end position="155"/>
    </location>
</feature>
<keyword evidence="6" id="KW-1185">Reference proteome</keyword>
<dbReference type="RefSeq" id="WP_130508382.1">
    <property type="nucleotide sequence ID" value="NZ_SHKY01000001.1"/>
</dbReference>
<reference evidence="5 6" key="1">
    <citation type="submission" date="2019-02" db="EMBL/GenBank/DDBJ databases">
        <title>Sequencing the genomes of 1000 actinobacteria strains.</title>
        <authorList>
            <person name="Klenk H.-P."/>
        </authorList>
    </citation>
    <scope>NUCLEOTIDE SEQUENCE [LARGE SCALE GENOMIC DNA]</scope>
    <source>
        <strain evidence="5 6">DSM 45162</strain>
    </source>
</reference>
<dbReference type="GO" id="GO:0004553">
    <property type="term" value="F:hydrolase activity, hydrolyzing O-glycosyl compounds"/>
    <property type="evidence" value="ECO:0007669"/>
    <property type="project" value="InterPro"/>
</dbReference>
<dbReference type="Pfam" id="PF00553">
    <property type="entry name" value="CBM_2"/>
    <property type="match status" value="1"/>
</dbReference>
<evidence type="ECO:0000256" key="1">
    <source>
        <dbReference type="SAM" id="MobiDB-lite"/>
    </source>
</evidence>
<protein>
    <submittedName>
        <fullName evidence="5">Cellulose binding domain-containing protein</fullName>
    </submittedName>
</protein>
<dbReference type="InterPro" id="IPR037176">
    <property type="entry name" value="Osmotin/thaumatin-like_sf"/>
</dbReference>
<dbReference type="Proteomes" id="UP000292564">
    <property type="component" value="Unassembled WGS sequence"/>
</dbReference>
<keyword evidence="2" id="KW-0732">Signal</keyword>
<dbReference type="GO" id="GO:0030247">
    <property type="term" value="F:polysaccharide binding"/>
    <property type="evidence" value="ECO:0007669"/>
    <property type="project" value="UniProtKB-UniRule"/>
</dbReference>
<comment type="caution">
    <text evidence="5">The sequence shown here is derived from an EMBL/GenBank/DDBJ whole genome shotgun (WGS) entry which is preliminary data.</text>
</comment>
<dbReference type="Gene3D" id="2.60.40.290">
    <property type="match status" value="1"/>
</dbReference>
<feature type="domain" description="GH64" evidence="4">
    <location>
        <begin position="184"/>
        <end position="545"/>
    </location>
</feature>
<dbReference type="InterPro" id="IPR037398">
    <property type="entry name" value="Glyco_hydro_64_fam"/>
</dbReference>
<dbReference type="Gene3D" id="3.30.920.50">
    <property type="entry name" value="Beta-1,3-glucanase, C-terminal domain"/>
    <property type="match status" value="1"/>
</dbReference>
<feature type="domain" description="CBM2" evidence="3">
    <location>
        <begin position="25"/>
        <end position="131"/>
    </location>
</feature>
<dbReference type="AlphaFoldDB" id="A0A4Q7ZGU2"/>
<dbReference type="PANTHER" id="PTHR38165">
    <property type="match status" value="1"/>
</dbReference>
<dbReference type="SMART" id="SM00637">
    <property type="entry name" value="CBD_II"/>
    <property type="match status" value="1"/>
</dbReference>
<dbReference type="InterPro" id="IPR042517">
    <property type="entry name" value="Glyco_hydro_64_N_2"/>
</dbReference>
<evidence type="ECO:0000259" key="4">
    <source>
        <dbReference type="PROSITE" id="PS52006"/>
    </source>
</evidence>
<feature type="signal peptide" evidence="2">
    <location>
        <begin position="1"/>
        <end position="29"/>
    </location>
</feature>
<dbReference type="SUPFAM" id="SSF49384">
    <property type="entry name" value="Carbohydrate-binding domain"/>
    <property type="match status" value="1"/>
</dbReference>
<accession>A0A4Q7ZGU2</accession>
<organism evidence="5 6">
    <name type="scientific">Krasilnikovia cinnamomea</name>
    <dbReference type="NCBI Taxonomy" id="349313"/>
    <lineage>
        <taxon>Bacteria</taxon>
        <taxon>Bacillati</taxon>
        <taxon>Actinomycetota</taxon>
        <taxon>Actinomycetes</taxon>
        <taxon>Micromonosporales</taxon>
        <taxon>Micromonosporaceae</taxon>
        <taxon>Krasilnikovia</taxon>
    </lineage>
</organism>
<sequence length="546" mass="56401">MRRKRTLILSVAAAVAAAGTAWIALPASAAAPTATLRTVADWGTGWQADVTVSNTGASAMTSWTVEFDLPEDSTVGSFWEADMKATGSHRTFSSRPWNGGVKVGDKVSFGFIGSGPLPTNCRLNGLPCGGSGGAPATSAATSAPATPVTTKATVPPTAPATTPPTEPPATAPTSGETAPPPPAADRLPLKVSNRTGRGDDTFLYVLGTDLKSGKLGYVDAGGTFTAWPGAGAEPVPAPDVSIPGPKDGASTTIKVPKGLSGRVYFSFAKKLDFRLTSGGLVQPAPWAGGDPNRNILFDWSEFTLDNGGLFLNSSQVDMFAVPHIVSVQGGNGVVTKTGELKADGRDKVIDAVKADSDFAKSVVKGSDGTVLRVLAPGKAADAGLMDPTYLNESIDEAWKAYASRTLTVAPFSDRPDTKFFGRTSGDVLNFTDGSGKTVASFPKPSTANVWGCDGALGAPNDQVVGPIARTLCAALTRGTLGTLDNQPSGGAADFYRGEDPNTYAKVIHQNMVDGKAYAFAFDDVQNQESLVHDGDPRTATITLTPF</sequence>
<dbReference type="InterPro" id="IPR006311">
    <property type="entry name" value="TAT_signal"/>
</dbReference>
<dbReference type="OrthoDB" id="5513218at2"/>
<dbReference type="InterPro" id="IPR012291">
    <property type="entry name" value="CBM2_carb-bd_dom_sf"/>
</dbReference>
<dbReference type="InterPro" id="IPR008965">
    <property type="entry name" value="CBM2/CBM3_carb-bd_dom_sf"/>
</dbReference>
<gene>
    <name evidence="5" type="ORF">EV385_1011</name>
</gene>
<dbReference type="PROSITE" id="PS51318">
    <property type="entry name" value="TAT"/>
    <property type="match status" value="1"/>
</dbReference>
<dbReference type="PROSITE" id="PS52006">
    <property type="entry name" value="GH64"/>
    <property type="match status" value="1"/>
</dbReference>
<evidence type="ECO:0000313" key="6">
    <source>
        <dbReference type="Proteomes" id="UP000292564"/>
    </source>
</evidence>
<evidence type="ECO:0000313" key="5">
    <source>
        <dbReference type="EMBL" id="RZU49269.1"/>
    </source>
</evidence>
<proteinExistence type="predicted"/>
<dbReference type="Pfam" id="PF16483">
    <property type="entry name" value="Glyco_hydro_64"/>
    <property type="match status" value="1"/>
</dbReference>
<dbReference type="PANTHER" id="PTHR38165:SF1">
    <property type="entry name" value="GLUCANASE B"/>
    <property type="match status" value="1"/>
</dbReference>
<feature type="region of interest" description="Disordered" evidence="1">
    <location>
        <begin position="131"/>
        <end position="194"/>
    </location>
</feature>
<evidence type="ECO:0000256" key="2">
    <source>
        <dbReference type="SAM" id="SignalP"/>
    </source>
</evidence>